<dbReference type="SUPFAM" id="SSF51215">
    <property type="entry name" value="Regulatory protein AraC"/>
    <property type="match status" value="1"/>
</dbReference>
<proteinExistence type="predicted"/>
<dbReference type="SUPFAM" id="SSF46689">
    <property type="entry name" value="Homeodomain-like"/>
    <property type="match status" value="1"/>
</dbReference>
<keyword evidence="2" id="KW-0238">DNA-binding</keyword>
<dbReference type="RefSeq" id="WP_182462912.1">
    <property type="nucleotide sequence ID" value="NZ_CP059732.1"/>
</dbReference>
<evidence type="ECO:0000259" key="4">
    <source>
        <dbReference type="PROSITE" id="PS01124"/>
    </source>
</evidence>
<gene>
    <name evidence="5" type="ORF">H3H32_11890</name>
</gene>
<evidence type="ECO:0000313" key="5">
    <source>
        <dbReference type="EMBL" id="QMW05530.1"/>
    </source>
</evidence>
<keyword evidence="6" id="KW-1185">Reference proteome</keyword>
<evidence type="ECO:0000256" key="2">
    <source>
        <dbReference type="ARBA" id="ARBA00023125"/>
    </source>
</evidence>
<dbReference type="PANTHER" id="PTHR43280:SF32">
    <property type="entry name" value="TRANSCRIPTIONAL REGULATORY PROTEIN"/>
    <property type="match status" value="1"/>
</dbReference>
<evidence type="ECO:0000256" key="3">
    <source>
        <dbReference type="ARBA" id="ARBA00023163"/>
    </source>
</evidence>
<keyword evidence="3" id="KW-0804">Transcription</keyword>
<dbReference type="InterPro" id="IPR037923">
    <property type="entry name" value="HTH-like"/>
</dbReference>
<dbReference type="EMBL" id="CP059732">
    <property type="protein sequence ID" value="QMW05530.1"/>
    <property type="molecule type" value="Genomic_DNA"/>
</dbReference>
<dbReference type="GO" id="GO:0043565">
    <property type="term" value="F:sequence-specific DNA binding"/>
    <property type="evidence" value="ECO:0007669"/>
    <property type="project" value="InterPro"/>
</dbReference>
<dbReference type="InterPro" id="IPR009057">
    <property type="entry name" value="Homeodomain-like_sf"/>
</dbReference>
<dbReference type="AlphaFoldDB" id="A0A7G5H338"/>
<organism evidence="5 6">
    <name type="scientific">Spirosoma foliorum</name>
    <dbReference type="NCBI Taxonomy" id="2710596"/>
    <lineage>
        <taxon>Bacteria</taxon>
        <taxon>Pseudomonadati</taxon>
        <taxon>Bacteroidota</taxon>
        <taxon>Cytophagia</taxon>
        <taxon>Cytophagales</taxon>
        <taxon>Cytophagaceae</taxon>
        <taxon>Spirosoma</taxon>
    </lineage>
</organism>
<dbReference type="SMART" id="SM00342">
    <property type="entry name" value="HTH_ARAC"/>
    <property type="match status" value="1"/>
</dbReference>
<dbReference type="PROSITE" id="PS01124">
    <property type="entry name" value="HTH_ARAC_FAMILY_2"/>
    <property type="match status" value="1"/>
</dbReference>
<dbReference type="KEGG" id="sfol:H3H32_11890"/>
<dbReference type="GO" id="GO:0003700">
    <property type="term" value="F:DNA-binding transcription factor activity"/>
    <property type="evidence" value="ECO:0007669"/>
    <property type="project" value="InterPro"/>
</dbReference>
<protein>
    <submittedName>
        <fullName evidence="5">Helix-turn-helix transcriptional regulator</fullName>
    </submittedName>
</protein>
<sequence>MTSVLDLRSFYANTGGIIEPPATETGHFNIIKVEELALPRHKPVSYSRRSYFKVSLVFGQSKIHYADQCMEIKESALVFTNPMIPYSWERISEEQTGFICLFTEDFFSRFGKVSDYPVFTSAASAVVPLNTHEAGQFHVLFLRMIAELNGQYTFKYDLLRCLLLEIILESQKKQPAAGKPSIGSTAYERIVLLFTELLERQFPIEVATQRLKLSSPSAFANQLNIHVNHLNKALKEITGQTTSQLINRRMIQEAKSLLKTTNWSVNEIAWSLGFDEPNHFSSFYKHNTGLTAKQFRVLTID</sequence>
<dbReference type="Gene3D" id="1.10.10.60">
    <property type="entry name" value="Homeodomain-like"/>
    <property type="match status" value="1"/>
</dbReference>
<reference evidence="5 6" key="1">
    <citation type="submission" date="2020-07" db="EMBL/GenBank/DDBJ databases">
        <title>Spirosoma foliorum sp. nov., isolated from the leaves on the Nejang mountain Korea, Republic of.</title>
        <authorList>
            <person name="Ho H."/>
            <person name="Lee Y.-J."/>
            <person name="Nurcahyanto D.-A."/>
            <person name="Kim S.-G."/>
        </authorList>
    </citation>
    <scope>NUCLEOTIDE SEQUENCE [LARGE SCALE GENOMIC DNA]</scope>
    <source>
        <strain evidence="5 6">PL0136</strain>
    </source>
</reference>
<dbReference type="Pfam" id="PF12833">
    <property type="entry name" value="HTH_18"/>
    <property type="match status" value="1"/>
</dbReference>
<evidence type="ECO:0000313" key="6">
    <source>
        <dbReference type="Proteomes" id="UP000515369"/>
    </source>
</evidence>
<dbReference type="InterPro" id="IPR018060">
    <property type="entry name" value="HTH_AraC"/>
</dbReference>
<feature type="domain" description="HTH araC/xylS-type" evidence="4">
    <location>
        <begin position="188"/>
        <end position="298"/>
    </location>
</feature>
<accession>A0A7G5H338</accession>
<name>A0A7G5H338_9BACT</name>
<evidence type="ECO:0000256" key="1">
    <source>
        <dbReference type="ARBA" id="ARBA00023015"/>
    </source>
</evidence>
<keyword evidence="1" id="KW-0805">Transcription regulation</keyword>
<dbReference type="PANTHER" id="PTHR43280">
    <property type="entry name" value="ARAC-FAMILY TRANSCRIPTIONAL REGULATOR"/>
    <property type="match status" value="1"/>
</dbReference>
<dbReference type="Proteomes" id="UP000515369">
    <property type="component" value="Chromosome"/>
</dbReference>